<organism evidence="1 2">
    <name type="scientific">Mycobacterium paraintracellulare</name>
    <dbReference type="NCBI Taxonomy" id="1138383"/>
    <lineage>
        <taxon>Bacteria</taxon>
        <taxon>Bacillati</taxon>
        <taxon>Actinomycetota</taxon>
        <taxon>Actinomycetes</taxon>
        <taxon>Mycobacteriales</taxon>
        <taxon>Mycobacteriaceae</taxon>
        <taxon>Mycobacterium</taxon>
        <taxon>Mycobacterium avium complex (MAC)</taxon>
    </lineage>
</organism>
<gene>
    <name evidence="1" type="ORF">MPRI_39040</name>
</gene>
<proteinExistence type="predicted"/>
<evidence type="ECO:0000313" key="2">
    <source>
        <dbReference type="Proteomes" id="UP000466578"/>
    </source>
</evidence>
<dbReference type="EMBL" id="AP022597">
    <property type="protein sequence ID" value="BBY71717.1"/>
    <property type="molecule type" value="Genomic_DNA"/>
</dbReference>
<reference evidence="1 2" key="1">
    <citation type="journal article" date="2019" name="Emerg. Microbes Infect.">
        <title>Comprehensive subspecies identification of 175 nontuberculous mycobacteria species based on 7547 genomic profiles.</title>
        <authorList>
            <person name="Matsumoto Y."/>
            <person name="Kinjo T."/>
            <person name="Motooka D."/>
            <person name="Nabeya D."/>
            <person name="Jung N."/>
            <person name="Uechi K."/>
            <person name="Horii T."/>
            <person name="Iida T."/>
            <person name="Fujita J."/>
            <person name="Nakamura S."/>
        </authorList>
    </citation>
    <scope>NUCLEOTIDE SEQUENCE [LARGE SCALE GENOMIC DNA]</scope>
    <source>
        <strain evidence="1 2">JCM 30622</strain>
    </source>
</reference>
<name>A0ABM7KC54_9MYCO</name>
<protein>
    <recommendedName>
        <fullName evidence="3">Transcriptional regulator</fullName>
    </recommendedName>
</protein>
<evidence type="ECO:0008006" key="3">
    <source>
        <dbReference type="Google" id="ProtNLM"/>
    </source>
</evidence>
<evidence type="ECO:0000313" key="1">
    <source>
        <dbReference type="EMBL" id="BBY71717.1"/>
    </source>
</evidence>
<sequence>MCGIEQLAVPEFADGALLLVRKHDSTPEHGLMQSLSYRALCIFALDRLEMERIGYRSKALIEGNQELPVSGIILNDVCGKHWDIKAGLDFAKQYDRKSEVGRST</sequence>
<accession>A0ABM7KC54</accession>
<keyword evidence="2" id="KW-1185">Reference proteome</keyword>
<dbReference type="Proteomes" id="UP000466578">
    <property type="component" value="Chromosome"/>
</dbReference>